<evidence type="ECO:0000313" key="5">
    <source>
        <dbReference type="EMBL" id="KAK3295310.1"/>
    </source>
</evidence>
<evidence type="ECO:0000256" key="4">
    <source>
        <dbReference type="RuleBase" id="RU003330"/>
    </source>
</evidence>
<organism evidence="5 6">
    <name type="scientific">Chaetomium fimeti</name>
    <dbReference type="NCBI Taxonomy" id="1854472"/>
    <lineage>
        <taxon>Eukaryota</taxon>
        <taxon>Fungi</taxon>
        <taxon>Dikarya</taxon>
        <taxon>Ascomycota</taxon>
        <taxon>Pezizomycotina</taxon>
        <taxon>Sordariomycetes</taxon>
        <taxon>Sordariomycetidae</taxon>
        <taxon>Sordariales</taxon>
        <taxon>Chaetomiaceae</taxon>
        <taxon>Chaetomium</taxon>
    </lineage>
</organism>
<evidence type="ECO:0000256" key="1">
    <source>
        <dbReference type="ARBA" id="ARBA00022679"/>
    </source>
</evidence>
<reference evidence="5" key="2">
    <citation type="submission" date="2023-06" db="EMBL/GenBank/DDBJ databases">
        <authorList>
            <consortium name="Lawrence Berkeley National Laboratory"/>
            <person name="Haridas S."/>
            <person name="Hensen N."/>
            <person name="Bonometti L."/>
            <person name="Westerberg I."/>
            <person name="Brannstrom I.O."/>
            <person name="Guillou S."/>
            <person name="Cros-Aarteil S."/>
            <person name="Calhoun S."/>
            <person name="Kuo A."/>
            <person name="Mondo S."/>
            <person name="Pangilinan J."/>
            <person name="Riley R."/>
            <person name="Labutti K."/>
            <person name="Andreopoulos B."/>
            <person name="Lipzen A."/>
            <person name="Chen C."/>
            <person name="Yanf M."/>
            <person name="Daum C."/>
            <person name="Ng V."/>
            <person name="Clum A."/>
            <person name="Steindorff A."/>
            <person name="Ohm R."/>
            <person name="Martin F."/>
            <person name="Silar P."/>
            <person name="Natvig D."/>
            <person name="Lalanne C."/>
            <person name="Gautier V."/>
            <person name="Ament-Velasquez S.L."/>
            <person name="Kruys A."/>
            <person name="Hutchinson M.I."/>
            <person name="Powell A.J."/>
            <person name="Barry K."/>
            <person name="Miller A.N."/>
            <person name="Grigoriev I.V."/>
            <person name="Debuchy R."/>
            <person name="Gladieux P."/>
            <person name="Thoren M.H."/>
            <person name="Johannesson H."/>
        </authorList>
    </citation>
    <scope>NUCLEOTIDE SEQUENCE</scope>
    <source>
        <strain evidence="5">CBS 168.71</strain>
    </source>
</reference>
<dbReference type="CDD" id="cd01428">
    <property type="entry name" value="ADK"/>
    <property type="match status" value="1"/>
</dbReference>
<evidence type="ECO:0000256" key="3">
    <source>
        <dbReference type="ARBA" id="ARBA00022777"/>
    </source>
</evidence>
<dbReference type="PANTHER" id="PTHR23359">
    <property type="entry name" value="NUCLEOTIDE KINASE"/>
    <property type="match status" value="1"/>
</dbReference>
<dbReference type="Proteomes" id="UP001278766">
    <property type="component" value="Unassembled WGS sequence"/>
</dbReference>
<comment type="caution">
    <text evidence="5">The sequence shown here is derived from an EMBL/GenBank/DDBJ whole genome shotgun (WGS) entry which is preliminary data.</text>
</comment>
<dbReference type="GO" id="GO:0019205">
    <property type="term" value="F:nucleobase-containing compound kinase activity"/>
    <property type="evidence" value="ECO:0007669"/>
    <property type="project" value="InterPro"/>
</dbReference>
<evidence type="ECO:0000256" key="2">
    <source>
        <dbReference type="ARBA" id="ARBA00022741"/>
    </source>
</evidence>
<evidence type="ECO:0000313" key="6">
    <source>
        <dbReference type="Proteomes" id="UP001278766"/>
    </source>
</evidence>
<protein>
    <submittedName>
        <fullName evidence="5">Adenylate kinase-domain-containing protein</fullName>
    </submittedName>
</protein>
<keyword evidence="3 4" id="KW-0418">Kinase</keyword>
<dbReference type="SUPFAM" id="SSF52540">
    <property type="entry name" value="P-loop containing nucleoside triphosphate hydrolases"/>
    <property type="match status" value="1"/>
</dbReference>
<dbReference type="RefSeq" id="XP_062658824.1">
    <property type="nucleotide sequence ID" value="XM_062807440.1"/>
</dbReference>
<keyword evidence="6" id="KW-1185">Reference proteome</keyword>
<dbReference type="AlphaFoldDB" id="A0AAE0LS65"/>
<dbReference type="PRINTS" id="PR00094">
    <property type="entry name" value="ADENYLTKNASE"/>
</dbReference>
<dbReference type="GO" id="GO:0006139">
    <property type="term" value="P:nucleobase-containing compound metabolic process"/>
    <property type="evidence" value="ECO:0007669"/>
    <property type="project" value="InterPro"/>
</dbReference>
<sequence length="191" mass="21357">MLGGPGSGKGTQCQMLSQKFDLAHISIGDVLRQEVNRPGSQYADMIRENMIAGRLGPTKIIVSILRDHMLRSLAQGTHGFILDGFPRDKERYDYFVESIGPITLLIVLDCPESTMIDRLTLSDRNRFDDNTDSIRKRIETFQKTTCEVIDDFRGRNKLHTVNSDQEPGAVALQVDAILDGVVKKRTEPVPA</sequence>
<dbReference type="InterPro" id="IPR027417">
    <property type="entry name" value="P-loop_NTPase"/>
</dbReference>
<keyword evidence="1 4" id="KW-0808">Transferase</keyword>
<dbReference type="GO" id="GO:0005524">
    <property type="term" value="F:ATP binding"/>
    <property type="evidence" value="ECO:0007669"/>
    <property type="project" value="InterPro"/>
</dbReference>
<comment type="similarity">
    <text evidence="4">Belongs to the adenylate kinase family.</text>
</comment>
<gene>
    <name evidence="5" type="ORF">B0H64DRAFT_459298</name>
</gene>
<dbReference type="InterPro" id="IPR000850">
    <property type="entry name" value="Adenylat/UMP-CMP_kin"/>
</dbReference>
<dbReference type="EMBL" id="JAUEPN010000004">
    <property type="protein sequence ID" value="KAK3295310.1"/>
    <property type="molecule type" value="Genomic_DNA"/>
</dbReference>
<dbReference type="GeneID" id="87844388"/>
<name>A0AAE0LS65_9PEZI</name>
<dbReference type="HAMAP" id="MF_00235">
    <property type="entry name" value="Adenylate_kinase_Adk"/>
    <property type="match status" value="1"/>
</dbReference>
<dbReference type="Pfam" id="PF00406">
    <property type="entry name" value="ADK"/>
    <property type="match status" value="1"/>
</dbReference>
<reference evidence="5" key="1">
    <citation type="journal article" date="2023" name="Mol. Phylogenet. Evol.">
        <title>Genome-scale phylogeny and comparative genomics of the fungal order Sordariales.</title>
        <authorList>
            <person name="Hensen N."/>
            <person name="Bonometti L."/>
            <person name="Westerberg I."/>
            <person name="Brannstrom I.O."/>
            <person name="Guillou S."/>
            <person name="Cros-Aarteil S."/>
            <person name="Calhoun S."/>
            <person name="Haridas S."/>
            <person name="Kuo A."/>
            <person name="Mondo S."/>
            <person name="Pangilinan J."/>
            <person name="Riley R."/>
            <person name="LaButti K."/>
            <person name="Andreopoulos B."/>
            <person name="Lipzen A."/>
            <person name="Chen C."/>
            <person name="Yan M."/>
            <person name="Daum C."/>
            <person name="Ng V."/>
            <person name="Clum A."/>
            <person name="Steindorff A."/>
            <person name="Ohm R.A."/>
            <person name="Martin F."/>
            <person name="Silar P."/>
            <person name="Natvig D.O."/>
            <person name="Lalanne C."/>
            <person name="Gautier V."/>
            <person name="Ament-Velasquez S.L."/>
            <person name="Kruys A."/>
            <person name="Hutchinson M.I."/>
            <person name="Powell A.J."/>
            <person name="Barry K."/>
            <person name="Miller A.N."/>
            <person name="Grigoriev I.V."/>
            <person name="Debuchy R."/>
            <person name="Gladieux P."/>
            <person name="Hiltunen Thoren M."/>
            <person name="Johannesson H."/>
        </authorList>
    </citation>
    <scope>NUCLEOTIDE SEQUENCE</scope>
    <source>
        <strain evidence="5">CBS 168.71</strain>
    </source>
</reference>
<dbReference type="Gene3D" id="3.40.50.300">
    <property type="entry name" value="P-loop containing nucleotide triphosphate hydrolases"/>
    <property type="match status" value="1"/>
</dbReference>
<keyword evidence="2" id="KW-0547">Nucleotide-binding</keyword>
<accession>A0AAE0LS65</accession>
<proteinExistence type="inferred from homology"/>